<protein>
    <submittedName>
        <fullName evidence="2">Flap endonuclease 1</fullName>
    </submittedName>
</protein>
<evidence type="ECO:0000313" key="3">
    <source>
        <dbReference type="Proteomes" id="UP001516464"/>
    </source>
</evidence>
<keyword evidence="2" id="KW-0378">Hydrolase</keyword>
<dbReference type="PANTHER" id="PTHR11081">
    <property type="entry name" value="FLAP ENDONUCLEASE FAMILY MEMBER"/>
    <property type="match status" value="1"/>
</dbReference>
<gene>
    <name evidence="2" type="primary">FEN1_4</name>
    <name evidence="2" type="ORF">TCON_2340</name>
</gene>
<accession>A0ABQ7HWB4</accession>
<evidence type="ECO:0000313" key="2">
    <source>
        <dbReference type="EMBL" id="KAF7682432.1"/>
    </source>
</evidence>
<dbReference type="InterPro" id="IPR029060">
    <property type="entry name" value="PIN-like_dom_sf"/>
</dbReference>
<feature type="domain" description="XPG-I" evidence="1">
    <location>
        <begin position="133"/>
        <end position="219"/>
    </location>
</feature>
<organism evidence="2 3">
    <name type="scientific">Astathelohania contejeani</name>
    <dbReference type="NCBI Taxonomy" id="164912"/>
    <lineage>
        <taxon>Eukaryota</taxon>
        <taxon>Fungi</taxon>
        <taxon>Fungi incertae sedis</taxon>
        <taxon>Microsporidia</taxon>
        <taxon>Astathelohaniidae</taxon>
        <taxon>Astathelohania</taxon>
    </lineage>
</organism>
<dbReference type="SUPFAM" id="SSF88723">
    <property type="entry name" value="PIN domain-like"/>
    <property type="match status" value="1"/>
</dbReference>
<keyword evidence="2" id="KW-0255">Endonuclease</keyword>
<keyword evidence="3" id="KW-1185">Reference proteome</keyword>
<sequence length="511" mass="58674">MTIRGLENFEPYFPSSFQNIKSNKLNGETVAIDGFWFIKKYIANKPLSTILYGNKKDYKIVTKFLDFAKTNRIDILWIWSGNDVAKKETLKCFDSGVSHYMNMEDEKAFAKWNDCITAEEHVIAVTEILKSRNVSVLRAPYSACAQIAYLTKLKICKYAFADTEFLLFDGGNVLITDFVGLEKEGKAEQIRIIKKDNLMYSLSLDYKRFRSFGMLLGCDFSNTVPCKDDIFDHIRILKIVRTYGSIHKELELILKSKFQNTNKNTIKWYLEEFRVAEMIINDHPIMTHDGIVNLIGGNASSDNLERIFGQKKSPSYYHDLAKLKCIPDNFKQGLGRKNILSGLTEKLERISIGRTDDSIKQISQDLGICTITTSRLSIISQVLILIFIVPLRKGTVEKILCLNNKMNGSGYINIKNKALKFWYRLKTAQMLIVEKIGRFIDMKDEDLNIGLFNSLICKIPFDKMDDLCIKNNIAFLYDVILCLNANKNIPHVENVISKVQRRIKSLKKCLK</sequence>
<dbReference type="Pfam" id="PF00867">
    <property type="entry name" value="XPG_I"/>
    <property type="match status" value="1"/>
</dbReference>
<dbReference type="EMBL" id="SBIQ01000263">
    <property type="protein sequence ID" value="KAF7682432.1"/>
    <property type="molecule type" value="Genomic_DNA"/>
</dbReference>
<dbReference type="Proteomes" id="UP001516464">
    <property type="component" value="Unassembled WGS sequence"/>
</dbReference>
<reference evidence="2 3" key="1">
    <citation type="submission" date="2019-01" db="EMBL/GenBank/DDBJ databases">
        <title>Genomes sequencing and comparative genomics of infectious freshwater microsporidia, Cucumispora dikerogammari and Thelohania contejeani.</title>
        <authorList>
            <person name="Cormier A."/>
            <person name="Giraud I."/>
            <person name="Wattier R."/>
            <person name="Teixeira M."/>
            <person name="Grandjean F."/>
            <person name="Rigaud T."/>
            <person name="Cordaux R."/>
        </authorList>
    </citation>
    <scope>NUCLEOTIDE SEQUENCE [LARGE SCALE GENOMIC DNA]</scope>
    <source>
        <strain evidence="2">T1</strain>
        <tissue evidence="2">Spores</tissue>
    </source>
</reference>
<keyword evidence="2" id="KW-0540">Nuclease</keyword>
<dbReference type="InterPro" id="IPR006086">
    <property type="entry name" value="XPG-I_dom"/>
</dbReference>
<dbReference type="Gene3D" id="3.40.50.1010">
    <property type="entry name" value="5'-nuclease"/>
    <property type="match status" value="1"/>
</dbReference>
<comment type="caution">
    <text evidence="2">The sequence shown here is derived from an EMBL/GenBank/DDBJ whole genome shotgun (WGS) entry which is preliminary data.</text>
</comment>
<dbReference type="GO" id="GO:0004519">
    <property type="term" value="F:endonuclease activity"/>
    <property type="evidence" value="ECO:0007669"/>
    <property type="project" value="UniProtKB-KW"/>
</dbReference>
<dbReference type="InterPro" id="IPR006084">
    <property type="entry name" value="XPG/Rad2"/>
</dbReference>
<dbReference type="PRINTS" id="PR00853">
    <property type="entry name" value="XPGRADSUPER"/>
</dbReference>
<proteinExistence type="predicted"/>
<name>A0ABQ7HWB4_9MICR</name>
<evidence type="ECO:0000259" key="1">
    <source>
        <dbReference type="Pfam" id="PF00867"/>
    </source>
</evidence>